<protein>
    <submittedName>
        <fullName evidence="1">Uncharacterized protein</fullName>
    </submittedName>
</protein>
<dbReference type="HOGENOM" id="CLU_3310503_0_0_6"/>
<keyword evidence="2" id="KW-1185">Reference proteome</keyword>
<dbReference type="EMBL" id="CP007142">
    <property type="protein sequence ID" value="AJQ92287.1"/>
    <property type="molecule type" value="Genomic_DNA"/>
</dbReference>
<reference evidence="1 2" key="1">
    <citation type="submission" date="2014-01" db="EMBL/GenBank/DDBJ databases">
        <title>Full genme sequencing of cellulolytic bacterium Gynuella sunshinyii YC6258T gen. nov., sp. nov.</title>
        <authorList>
            <person name="Khan H."/>
            <person name="Chung E.J."/>
            <person name="Chung Y.R."/>
        </authorList>
    </citation>
    <scope>NUCLEOTIDE SEQUENCE [LARGE SCALE GENOMIC DNA]</scope>
    <source>
        <strain evidence="1 2">YC6258</strain>
    </source>
</reference>
<dbReference type="KEGG" id="gsn:YC6258_00235"/>
<name>A0A0C5VCT5_9GAMM</name>
<evidence type="ECO:0000313" key="2">
    <source>
        <dbReference type="Proteomes" id="UP000032266"/>
    </source>
</evidence>
<dbReference type="Proteomes" id="UP000032266">
    <property type="component" value="Chromosome"/>
</dbReference>
<sequence length="39" mass="4616">MKLDIWQFQPINCSFLMSQVNLLDQPHKQLLLTQIAQTM</sequence>
<gene>
    <name evidence="1" type="ORF">YC6258_00235</name>
</gene>
<dbReference type="STRING" id="1445510.YC6258_00235"/>
<accession>A0A0C5VCT5</accession>
<organism evidence="1 2">
    <name type="scientific">Gynuella sunshinyii YC6258</name>
    <dbReference type="NCBI Taxonomy" id="1445510"/>
    <lineage>
        <taxon>Bacteria</taxon>
        <taxon>Pseudomonadati</taxon>
        <taxon>Pseudomonadota</taxon>
        <taxon>Gammaproteobacteria</taxon>
        <taxon>Oceanospirillales</taxon>
        <taxon>Saccharospirillaceae</taxon>
        <taxon>Gynuella</taxon>
    </lineage>
</organism>
<evidence type="ECO:0000313" key="1">
    <source>
        <dbReference type="EMBL" id="AJQ92287.1"/>
    </source>
</evidence>
<proteinExistence type="predicted"/>
<dbReference type="AlphaFoldDB" id="A0A0C5VCT5"/>